<reference evidence="1 2" key="1">
    <citation type="submission" date="2019-02" db="EMBL/GenBank/DDBJ databases">
        <title>Genome sequencing of the rare red list fungi Bondarzewia mesenterica.</title>
        <authorList>
            <person name="Buettner E."/>
            <person name="Kellner H."/>
        </authorList>
    </citation>
    <scope>NUCLEOTIDE SEQUENCE [LARGE SCALE GENOMIC DNA]</scope>
    <source>
        <strain evidence="1 2">DSM 108281</strain>
    </source>
</reference>
<dbReference type="SUPFAM" id="SSF53098">
    <property type="entry name" value="Ribonuclease H-like"/>
    <property type="match status" value="1"/>
</dbReference>
<dbReference type="OrthoDB" id="3236755at2759"/>
<evidence type="ECO:0000313" key="1">
    <source>
        <dbReference type="EMBL" id="THH11639.1"/>
    </source>
</evidence>
<name>A0A4S4LI81_9AGAM</name>
<keyword evidence="2" id="KW-1185">Reference proteome</keyword>
<organism evidence="1 2">
    <name type="scientific">Bondarzewia mesenterica</name>
    <dbReference type="NCBI Taxonomy" id="1095465"/>
    <lineage>
        <taxon>Eukaryota</taxon>
        <taxon>Fungi</taxon>
        <taxon>Dikarya</taxon>
        <taxon>Basidiomycota</taxon>
        <taxon>Agaricomycotina</taxon>
        <taxon>Agaricomycetes</taxon>
        <taxon>Russulales</taxon>
        <taxon>Bondarzewiaceae</taxon>
        <taxon>Bondarzewia</taxon>
    </lineage>
</organism>
<dbReference type="EMBL" id="SGPL01000503">
    <property type="protein sequence ID" value="THH11639.1"/>
    <property type="molecule type" value="Genomic_DNA"/>
</dbReference>
<gene>
    <name evidence="1" type="ORF">EW146_g7972</name>
</gene>
<evidence type="ECO:0000313" key="2">
    <source>
        <dbReference type="Proteomes" id="UP000310158"/>
    </source>
</evidence>
<comment type="caution">
    <text evidence="1">The sequence shown here is derived from an EMBL/GenBank/DDBJ whole genome shotgun (WGS) entry which is preliminary data.</text>
</comment>
<dbReference type="InterPro" id="IPR012337">
    <property type="entry name" value="RNaseH-like_sf"/>
</dbReference>
<dbReference type="Proteomes" id="UP000310158">
    <property type="component" value="Unassembled WGS sequence"/>
</dbReference>
<dbReference type="AlphaFoldDB" id="A0A4S4LI81"/>
<sequence>MHKIITFFKQSSHARRHLNTSRVQAEVGRGLESIGKTQFCTIYYASASVGRCLPLIKNLIEDGVLKKTHALQFMKNAAFAMDFELKLKQLIIVLAPIAKATKCLEAVDTTPADVYLFWLTVMASYHELFDTSKQDELEIESGDVILEQVCKLVNIRYKEMSEGPGKHVYLTTFFLNPLYIESSILRRHS</sequence>
<proteinExistence type="predicted"/>
<protein>
    <submittedName>
        <fullName evidence="1">Uncharacterized protein</fullName>
    </submittedName>
</protein>
<accession>A0A4S4LI81</accession>